<name>A0A8B6FIS3_MYTGA</name>
<evidence type="ECO:0000313" key="2">
    <source>
        <dbReference type="Proteomes" id="UP000596742"/>
    </source>
</evidence>
<dbReference type="OrthoDB" id="6084449at2759"/>
<protein>
    <submittedName>
        <fullName evidence="1">Uncharacterized protein</fullName>
    </submittedName>
</protein>
<dbReference type="SUPFAM" id="SSF50969">
    <property type="entry name" value="YVTN repeat-like/Quinoprotein amine dehydrogenase"/>
    <property type="match status" value="1"/>
</dbReference>
<dbReference type="Proteomes" id="UP000596742">
    <property type="component" value="Unassembled WGS sequence"/>
</dbReference>
<accession>A0A8B6FIS3</accession>
<reference evidence="1" key="1">
    <citation type="submission" date="2018-11" db="EMBL/GenBank/DDBJ databases">
        <authorList>
            <person name="Alioto T."/>
            <person name="Alioto T."/>
        </authorList>
    </citation>
    <scope>NUCLEOTIDE SEQUENCE</scope>
</reference>
<organism evidence="1 2">
    <name type="scientific">Mytilus galloprovincialis</name>
    <name type="common">Mediterranean mussel</name>
    <dbReference type="NCBI Taxonomy" id="29158"/>
    <lineage>
        <taxon>Eukaryota</taxon>
        <taxon>Metazoa</taxon>
        <taxon>Spiralia</taxon>
        <taxon>Lophotrochozoa</taxon>
        <taxon>Mollusca</taxon>
        <taxon>Bivalvia</taxon>
        <taxon>Autobranchia</taxon>
        <taxon>Pteriomorphia</taxon>
        <taxon>Mytilida</taxon>
        <taxon>Mytiloidea</taxon>
        <taxon>Mytilidae</taxon>
        <taxon>Mytilinae</taxon>
        <taxon>Mytilus</taxon>
    </lineage>
</organism>
<dbReference type="EMBL" id="UYJE01006803">
    <property type="protein sequence ID" value="VDI49220.1"/>
    <property type="molecule type" value="Genomic_DNA"/>
</dbReference>
<dbReference type="AlphaFoldDB" id="A0A8B6FIS3"/>
<evidence type="ECO:0000313" key="1">
    <source>
        <dbReference type="EMBL" id="VDI49220.1"/>
    </source>
</evidence>
<keyword evidence="2" id="KW-1185">Reference proteome</keyword>
<proteinExistence type="predicted"/>
<gene>
    <name evidence="1" type="ORF">MGAL_10B022286</name>
</gene>
<dbReference type="InterPro" id="IPR011044">
    <property type="entry name" value="Quino_amine_DH_bsu"/>
</dbReference>
<comment type="caution">
    <text evidence="1">The sequence shown here is derived from an EMBL/GenBank/DDBJ whole genome shotgun (WGS) entry which is preliminary data.</text>
</comment>
<sequence length="362" mass="41705">MSPSLFHNLNVYKEKHKNDTLNDISLTIEDHIEMTTEQPTKFVDDNLKATDYFSIHCNHTIRQFYDGNKLKNGFEKKPRILDMCFVNLHKKIYIVYIDADNKMIVIRDISKSSGLKEKKLPLEPNRLAKIDNNRIGVIYKKKFDILIFDINNMEEIITYSVSQGGITDSKSGIQGILALSETEFILSDKIHLYRCKLEKETIDAVVTKFAPSVHEFDTARRLTHVTLSQNKCQDVIFIADENDKKLTSIGRKTGQYIKEHEGQNRGLQNVRAIGATENRVYAATSAGISVFSHNQGSFTDFETQSNNREGYRMLLDYKYHVEHTRSLCIHLDKGYIYVGLSCVIKQNDVIVIFRFKPNDTFE</sequence>